<comment type="caution">
    <text evidence="1">The sequence shown here is derived from an EMBL/GenBank/DDBJ whole genome shotgun (WGS) entry which is preliminary data.</text>
</comment>
<proteinExistence type="predicted"/>
<dbReference type="EMBL" id="VSSQ01037655">
    <property type="protein sequence ID" value="MPM90403.1"/>
    <property type="molecule type" value="Genomic_DNA"/>
</dbReference>
<name>A0A645DNP2_9ZZZZ</name>
<reference evidence="1" key="1">
    <citation type="submission" date="2019-08" db="EMBL/GenBank/DDBJ databases">
        <authorList>
            <person name="Kucharzyk K."/>
            <person name="Murdoch R.W."/>
            <person name="Higgins S."/>
            <person name="Loffler F."/>
        </authorList>
    </citation>
    <scope>NUCLEOTIDE SEQUENCE</scope>
</reference>
<dbReference type="AlphaFoldDB" id="A0A645DNP2"/>
<accession>A0A645DNP2</accession>
<organism evidence="1">
    <name type="scientific">bioreactor metagenome</name>
    <dbReference type="NCBI Taxonomy" id="1076179"/>
    <lineage>
        <taxon>unclassified sequences</taxon>
        <taxon>metagenomes</taxon>
        <taxon>ecological metagenomes</taxon>
    </lineage>
</organism>
<gene>
    <name evidence="1" type="ORF">SDC9_137524</name>
</gene>
<protein>
    <submittedName>
        <fullName evidence="1">Uncharacterized protein</fullName>
    </submittedName>
</protein>
<sequence length="105" mass="11609">MAATAQFCNPFHDEPVGAYPFDFCPHPYQHLAQLLHVRLAGGVVDNGFSFCKHGSHQQVSGSGNRCFFQQDILPAEVVGGEGEKLFFLVENQFGAQFHNSVEVRV</sequence>
<evidence type="ECO:0000313" key="1">
    <source>
        <dbReference type="EMBL" id="MPM90403.1"/>
    </source>
</evidence>